<keyword evidence="2" id="KW-1185">Reference proteome</keyword>
<comment type="caution">
    <text evidence="1">The sequence shown here is derived from an EMBL/GenBank/DDBJ whole genome shotgun (WGS) entry which is preliminary data.</text>
</comment>
<reference evidence="1 2" key="1">
    <citation type="journal article" date="2018" name="New Phytol.">
        <title>Phylogenomics of Endogonaceae and evolution of mycorrhizas within Mucoromycota.</title>
        <authorList>
            <person name="Chang Y."/>
            <person name="Desiro A."/>
            <person name="Na H."/>
            <person name="Sandor L."/>
            <person name="Lipzen A."/>
            <person name="Clum A."/>
            <person name="Barry K."/>
            <person name="Grigoriev I.V."/>
            <person name="Martin F.M."/>
            <person name="Stajich J.E."/>
            <person name="Smith M.E."/>
            <person name="Bonito G."/>
            <person name="Spatafora J.W."/>
        </authorList>
    </citation>
    <scope>NUCLEOTIDE SEQUENCE [LARGE SCALE GENOMIC DNA]</scope>
    <source>
        <strain evidence="1 2">GMNB39</strain>
    </source>
</reference>
<dbReference type="OrthoDB" id="2445623at2759"/>
<organism evidence="1 2">
    <name type="scientific">Jimgerdemannia flammicorona</name>
    <dbReference type="NCBI Taxonomy" id="994334"/>
    <lineage>
        <taxon>Eukaryota</taxon>
        <taxon>Fungi</taxon>
        <taxon>Fungi incertae sedis</taxon>
        <taxon>Mucoromycota</taxon>
        <taxon>Mucoromycotina</taxon>
        <taxon>Endogonomycetes</taxon>
        <taxon>Endogonales</taxon>
        <taxon>Endogonaceae</taxon>
        <taxon>Jimgerdemannia</taxon>
    </lineage>
</organism>
<evidence type="ECO:0000313" key="2">
    <source>
        <dbReference type="Proteomes" id="UP000268093"/>
    </source>
</evidence>
<accession>A0A433DND6</accession>
<dbReference type="EMBL" id="RBNI01000048">
    <property type="protein sequence ID" value="RUP52349.1"/>
    <property type="molecule type" value="Genomic_DNA"/>
</dbReference>
<evidence type="ECO:0000313" key="1">
    <source>
        <dbReference type="EMBL" id="RUP52349.1"/>
    </source>
</evidence>
<proteinExistence type="predicted"/>
<sequence>MITSAILLLSHTIDAWTDYQSKITMLPVMDFYRSTDPEEWTSIRIAEHNHAKPEKKGLKLVLDGIKKDLEVVAASNGFDMQRRNKAQQIVNEWKSLACGRVLMKTMVGCGQAGTARPPVMNC</sequence>
<protein>
    <submittedName>
        <fullName evidence="1">Uncharacterized protein</fullName>
    </submittedName>
</protein>
<name>A0A433DND6_9FUNG</name>
<gene>
    <name evidence="1" type="ORF">BC936DRAFT_145976</name>
</gene>
<dbReference type="AlphaFoldDB" id="A0A433DND6"/>
<dbReference type="Proteomes" id="UP000268093">
    <property type="component" value="Unassembled WGS sequence"/>
</dbReference>